<dbReference type="PANTHER" id="PTHR43140">
    <property type="entry name" value="TYPE-1 RESTRICTION ENZYME ECOKI SPECIFICITY PROTEIN"/>
    <property type="match status" value="1"/>
</dbReference>
<evidence type="ECO:0000256" key="3">
    <source>
        <dbReference type="ARBA" id="ARBA00023125"/>
    </source>
</evidence>
<protein>
    <submittedName>
        <fullName evidence="5">Restriction endonuclease subunit S</fullName>
    </submittedName>
</protein>
<keyword evidence="5" id="KW-0255">Endonuclease</keyword>
<keyword evidence="6" id="KW-1185">Reference proteome</keyword>
<dbReference type="RefSeq" id="WP_136551644.1">
    <property type="nucleotide sequence ID" value="NZ_STGJ01000003.1"/>
</dbReference>
<name>A0A4T0V214_9NEIS</name>
<keyword evidence="3" id="KW-0238">DNA-binding</keyword>
<evidence type="ECO:0000313" key="5">
    <source>
        <dbReference type="EMBL" id="TIC85196.1"/>
    </source>
</evidence>
<reference evidence="5 6" key="1">
    <citation type="submission" date="2019-04" db="EMBL/GenBank/DDBJ databases">
        <title>Crenobacter sp. nov.</title>
        <authorList>
            <person name="Shi S."/>
        </authorList>
    </citation>
    <scope>NUCLEOTIDE SEQUENCE [LARGE SCALE GENOMIC DNA]</scope>
    <source>
        <strain evidence="5 6">GY 70310</strain>
    </source>
</reference>
<accession>A0A4T0V214</accession>
<comment type="similarity">
    <text evidence="1">Belongs to the type-I restriction system S methylase family.</text>
</comment>
<evidence type="ECO:0000256" key="1">
    <source>
        <dbReference type="ARBA" id="ARBA00010923"/>
    </source>
</evidence>
<dbReference type="GO" id="GO:0009307">
    <property type="term" value="P:DNA restriction-modification system"/>
    <property type="evidence" value="ECO:0007669"/>
    <property type="project" value="UniProtKB-KW"/>
</dbReference>
<keyword evidence="5" id="KW-0378">Hydrolase</keyword>
<evidence type="ECO:0000313" key="6">
    <source>
        <dbReference type="Proteomes" id="UP000308891"/>
    </source>
</evidence>
<proteinExistence type="inferred from homology"/>
<evidence type="ECO:0000256" key="2">
    <source>
        <dbReference type="ARBA" id="ARBA00022747"/>
    </source>
</evidence>
<dbReference type="SUPFAM" id="SSF116734">
    <property type="entry name" value="DNA methylase specificity domain"/>
    <property type="match status" value="2"/>
</dbReference>
<gene>
    <name evidence="5" type="ORF">E5K04_04130</name>
</gene>
<dbReference type="Gene3D" id="3.90.220.20">
    <property type="entry name" value="DNA methylase specificity domains"/>
    <property type="match status" value="2"/>
</dbReference>
<dbReference type="InterPro" id="IPR000055">
    <property type="entry name" value="Restrct_endonuc_typeI_TRD"/>
</dbReference>
<dbReference type="GO" id="GO:0003677">
    <property type="term" value="F:DNA binding"/>
    <property type="evidence" value="ECO:0007669"/>
    <property type="project" value="UniProtKB-KW"/>
</dbReference>
<comment type="caution">
    <text evidence="5">The sequence shown here is derived from an EMBL/GenBank/DDBJ whole genome shotgun (WGS) entry which is preliminary data.</text>
</comment>
<dbReference type="InterPro" id="IPR044946">
    <property type="entry name" value="Restrct_endonuc_typeI_TRD_sf"/>
</dbReference>
<dbReference type="OrthoDB" id="5298944at2"/>
<dbReference type="PANTHER" id="PTHR43140:SF1">
    <property type="entry name" value="TYPE I RESTRICTION ENZYME ECOKI SPECIFICITY SUBUNIT"/>
    <property type="match status" value="1"/>
</dbReference>
<dbReference type="Proteomes" id="UP000308891">
    <property type="component" value="Unassembled WGS sequence"/>
</dbReference>
<feature type="domain" description="Type I restriction modification DNA specificity" evidence="4">
    <location>
        <begin position="291"/>
        <end position="402"/>
    </location>
</feature>
<dbReference type="GO" id="GO:0004519">
    <property type="term" value="F:endonuclease activity"/>
    <property type="evidence" value="ECO:0007669"/>
    <property type="project" value="UniProtKB-KW"/>
</dbReference>
<dbReference type="Gene3D" id="1.10.287.1120">
    <property type="entry name" value="Bipartite methylase S protein"/>
    <property type="match status" value="1"/>
</dbReference>
<keyword evidence="2" id="KW-0680">Restriction system</keyword>
<dbReference type="AlphaFoldDB" id="A0A4T0V214"/>
<dbReference type="InterPro" id="IPR051212">
    <property type="entry name" value="Type-I_RE_S_subunit"/>
</dbReference>
<dbReference type="EMBL" id="STGJ01000003">
    <property type="protein sequence ID" value="TIC85196.1"/>
    <property type="molecule type" value="Genomic_DNA"/>
</dbReference>
<dbReference type="Pfam" id="PF01420">
    <property type="entry name" value="Methylase_S"/>
    <property type="match status" value="1"/>
</dbReference>
<keyword evidence="5" id="KW-0540">Nuclease</keyword>
<sequence length="449" mass="49531">MSLPKYPEYKDSGVEWLGSVPSHWKVDRLKAAVQSCKNGIWGDEPKGDESDIPCVRVADFDRIRLVVNEDVPTLRSVTDKERIGRLLKKGDLLLEKSGGGDLKPVGQVVLYQSENAAVCSNFVARLQLKEHLVSGFWNYAFAATYAAGLNTRCTNQTSGIQNLDQERYFNETAIFPPVAEQAAIAEFLDRETAKIDALIAEQEKLIVLLAEKRQATISHAVTRGLNPAAPMKDSGVEWLGQVPAHWEVMTFQRCVYVQEGQVDPESDEYSSMVLIAPNHVESASGRLLYVETAQEQAAQSGKYLCRGGDVIYSKIRPGLRKACIAPSDCLCSADMYPLRGNENLSNTFLLWFILSEQFSALAVLESERVAMPKINRESLKAVWLPIPPINEQIAIGNFLNSEATRLDALGEEAQQAIELLKERRAALIAAVVTGQIDVRGLVDAPQEAA</sequence>
<organism evidence="5 6">
    <name type="scientific">Crenobacter intestini</name>
    <dbReference type="NCBI Taxonomy" id="2563443"/>
    <lineage>
        <taxon>Bacteria</taxon>
        <taxon>Pseudomonadati</taxon>
        <taxon>Pseudomonadota</taxon>
        <taxon>Betaproteobacteria</taxon>
        <taxon>Neisseriales</taxon>
        <taxon>Neisseriaceae</taxon>
        <taxon>Crenobacter</taxon>
    </lineage>
</organism>
<evidence type="ECO:0000259" key="4">
    <source>
        <dbReference type="Pfam" id="PF01420"/>
    </source>
</evidence>